<accession>A0ABS6Z7S6</accession>
<evidence type="ECO:0000313" key="1">
    <source>
        <dbReference type="EMBL" id="MBW5483792.1"/>
    </source>
</evidence>
<dbReference type="Proteomes" id="UP000812013">
    <property type="component" value="Unassembled WGS sequence"/>
</dbReference>
<sequence length="327" mass="36324">MYSQSYLASQGIAITWDNPDIRITTPEGAPISSTSLAPDTDYVIEGTIHNASFDPAIGVVARSYFRSWGIDFADRQPTELDGNGEPAERIVHIGAWGQTIATFKWHTPALAGHYCVTVECHHPADREPANNVGQENTDVVEARPGSSARITVPFFNRRARERDFRLNVDEYEIPKSHVELTLERMSGRSVHNRAQRDKNTARSIEQDALRGARIRLTDAHRRARLGEGYEVFGYAGRSRLAAEDGHGNFELEQDWVVTLPGHERGENGWRVVVSPGDTEMIDVVVDVPERSIPEDRKVLNLTARDRFGTVVGGVTVILKVVANHAVP</sequence>
<evidence type="ECO:0000313" key="2">
    <source>
        <dbReference type="Proteomes" id="UP000812013"/>
    </source>
</evidence>
<protein>
    <submittedName>
        <fullName evidence="1">Uncharacterized protein</fullName>
    </submittedName>
</protein>
<name>A0ABS6Z7S6_9ACTN</name>
<comment type="caution">
    <text evidence="1">The sequence shown here is derived from an EMBL/GenBank/DDBJ whole genome shotgun (WGS) entry which is preliminary data.</text>
</comment>
<gene>
    <name evidence="1" type="ORF">GPJ59_18350</name>
</gene>
<keyword evidence="2" id="KW-1185">Reference proteome</keyword>
<proteinExistence type="predicted"/>
<dbReference type="EMBL" id="WTFF01000123">
    <property type="protein sequence ID" value="MBW5483792.1"/>
    <property type="molecule type" value="Genomic_DNA"/>
</dbReference>
<reference evidence="1 2" key="1">
    <citation type="submission" date="2019-12" db="EMBL/GenBank/DDBJ databases">
        <title>Genome sequence of Streptomyces bambusae.</title>
        <authorList>
            <person name="Bansal K."/>
            <person name="Choksket S."/>
            <person name="Korpole S."/>
            <person name="Patil P.B."/>
        </authorList>
    </citation>
    <scope>NUCLEOTIDE SEQUENCE [LARGE SCALE GENOMIC DNA]</scope>
    <source>
        <strain evidence="1 2">SK60</strain>
    </source>
</reference>
<dbReference type="RefSeq" id="WP_219668275.1">
    <property type="nucleotide sequence ID" value="NZ_WTFF01000123.1"/>
</dbReference>
<organism evidence="1 2">
    <name type="scientific">Streptomyces bambusae</name>
    <dbReference type="NCBI Taxonomy" id="1550616"/>
    <lineage>
        <taxon>Bacteria</taxon>
        <taxon>Bacillati</taxon>
        <taxon>Actinomycetota</taxon>
        <taxon>Actinomycetes</taxon>
        <taxon>Kitasatosporales</taxon>
        <taxon>Streptomycetaceae</taxon>
        <taxon>Streptomyces</taxon>
    </lineage>
</organism>